<evidence type="ECO:0000313" key="13">
    <source>
        <dbReference type="EMBL" id="RLJ70967.1"/>
    </source>
</evidence>
<feature type="binding site" evidence="10">
    <location>
        <position position="161"/>
    </location>
    <ligand>
        <name>UDP-N-acetyl-alpha-D-glucosamine</name>
        <dbReference type="ChEBI" id="CHEBI:57705"/>
    </ligand>
</feature>
<feature type="domain" description="Glycosyl transferase family 28 C-terminal" evidence="12">
    <location>
        <begin position="187"/>
        <end position="327"/>
    </location>
</feature>
<keyword evidence="14" id="KW-1185">Reference proteome</keyword>
<evidence type="ECO:0000259" key="11">
    <source>
        <dbReference type="Pfam" id="PF03033"/>
    </source>
</evidence>
<dbReference type="EMBL" id="RCCJ01000001">
    <property type="protein sequence ID" value="RLJ70967.1"/>
    <property type="molecule type" value="Genomic_DNA"/>
</dbReference>
<evidence type="ECO:0000256" key="4">
    <source>
        <dbReference type="ARBA" id="ARBA00022679"/>
    </source>
</evidence>
<keyword evidence="3 10" id="KW-0328">Glycosyltransferase</keyword>
<feature type="binding site" evidence="10">
    <location>
        <position position="287"/>
    </location>
    <ligand>
        <name>UDP-N-acetyl-alpha-D-glucosamine</name>
        <dbReference type="ChEBI" id="CHEBI:57705"/>
    </ligand>
</feature>
<dbReference type="Pfam" id="PF04101">
    <property type="entry name" value="Glyco_tran_28_C"/>
    <property type="match status" value="1"/>
</dbReference>
<evidence type="ECO:0000256" key="10">
    <source>
        <dbReference type="HAMAP-Rule" id="MF_00033"/>
    </source>
</evidence>
<dbReference type="NCBIfam" id="TIGR01133">
    <property type="entry name" value="murG"/>
    <property type="match status" value="1"/>
</dbReference>
<dbReference type="InterPro" id="IPR004276">
    <property type="entry name" value="GlycoTrans_28_N"/>
</dbReference>
<organism evidence="13 14">
    <name type="scientific">Hydrogenivirga caldilitoris</name>
    <dbReference type="NCBI Taxonomy" id="246264"/>
    <lineage>
        <taxon>Bacteria</taxon>
        <taxon>Pseudomonadati</taxon>
        <taxon>Aquificota</taxon>
        <taxon>Aquificia</taxon>
        <taxon>Aquificales</taxon>
        <taxon>Aquificaceae</taxon>
        <taxon>Hydrogenivirga</taxon>
    </lineage>
</organism>
<keyword evidence="8 10" id="KW-0131">Cell cycle</keyword>
<evidence type="ECO:0000256" key="7">
    <source>
        <dbReference type="ARBA" id="ARBA00023136"/>
    </source>
</evidence>
<keyword evidence="1 10" id="KW-1003">Cell membrane</keyword>
<evidence type="ECO:0000256" key="1">
    <source>
        <dbReference type="ARBA" id="ARBA00022475"/>
    </source>
</evidence>
<reference evidence="13 14" key="1">
    <citation type="submission" date="2018-10" db="EMBL/GenBank/DDBJ databases">
        <title>Genomic Encyclopedia of Archaeal and Bacterial Type Strains, Phase II (KMG-II): from individual species to whole genera.</title>
        <authorList>
            <person name="Goeker M."/>
        </authorList>
    </citation>
    <scope>NUCLEOTIDE SEQUENCE [LARGE SCALE GENOMIC DNA]</scope>
    <source>
        <strain evidence="13 14">DSM 16510</strain>
    </source>
</reference>
<dbReference type="PANTHER" id="PTHR21015">
    <property type="entry name" value="UDP-N-ACETYLGLUCOSAMINE--N-ACETYLMURAMYL-(PENTAPEPTIDE) PYROPHOSPHORYL-UNDECAPRENOL N-ACETYLGLUCOSAMINE TRANSFERASE 1"/>
    <property type="match status" value="1"/>
</dbReference>
<dbReference type="RefSeq" id="WP_170144764.1">
    <property type="nucleotide sequence ID" value="NZ_RCCJ01000001.1"/>
</dbReference>
<keyword evidence="2 10" id="KW-0132">Cell division</keyword>
<comment type="caution">
    <text evidence="10">Lacks conserved residue(s) required for the propagation of feature annotation.</text>
</comment>
<dbReference type="UniPathway" id="UPA00219"/>
<keyword evidence="7 10" id="KW-0472">Membrane</keyword>
<dbReference type="GO" id="GO:0050511">
    <property type="term" value="F:undecaprenyldiphospho-muramoylpentapeptide beta-N-acetylglucosaminyltransferase activity"/>
    <property type="evidence" value="ECO:0007669"/>
    <property type="project" value="UniProtKB-UniRule"/>
</dbReference>
<dbReference type="CDD" id="cd03785">
    <property type="entry name" value="GT28_MurG"/>
    <property type="match status" value="1"/>
</dbReference>
<dbReference type="GO" id="GO:0051301">
    <property type="term" value="P:cell division"/>
    <property type="evidence" value="ECO:0007669"/>
    <property type="project" value="UniProtKB-KW"/>
</dbReference>
<dbReference type="EC" id="2.4.1.227" evidence="10"/>
<dbReference type="InterPro" id="IPR007235">
    <property type="entry name" value="Glyco_trans_28_C"/>
</dbReference>
<evidence type="ECO:0000259" key="12">
    <source>
        <dbReference type="Pfam" id="PF04101"/>
    </source>
</evidence>
<dbReference type="Gene3D" id="3.40.50.2000">
    <property type="entry name" value="Glycogen Phosphorylase B"/>
    <property type="match status" value="2"/>
</dbReference>
<feature type="binding site" evidence="10">
    <location>
        <position position="120"/>
    </location>
    <ligand>
        <name>UDP-N-acetyl-alpha-D-glucosamine</name>
        <dbReference type="ChEBI" id="CHEBI:57705"/>
    </ligand>
</feature>
<name>A0A497XPR8_9AQUI</name>
<comment type="function">
    <text evidence="10">Cell wall formation. Catalyzes the transfer of a GlcNAc subunit on undecaprenyl-pyrophosphoryl-MurNAc-pentapeptide (lipid intermediate I) to form undecaprenyl-pyrophosphoryl-MurNAc-(pentapeptide)GlcNAc (lipid intermediate II).</text>
</comment>
<keyword evidence="6 10" id="KW-0573">Peptidoglycan synthesis</keyword>
<accession>A0A497XPR8</accession>
<protein>
    <recommendedName>
        <fullName evidence="10">UDP-N-acetylglucosamine--N-acetylmuramyl-(pentapeptide) pyrophosphoryl-undecaprenol N-acetylglucosamine transferase</fullName>
        <ecNumber evidence="10">2.4.1.227</ecNumber>
    </recommendedName>
    <alternativeName>
        <fullName evidence="10">Undecaprenyl-PP-MurNAc-pentapeptide-UDPGlcNAc GlcNAc transferase</fullName>
    </alternativeName>
</protein>
<dbReference type="SUPFAM" id="SSF53756">
    <property type="entry name" value="UDP-Glycosyltransferase/glycogen phosphorylase"/>
    <property type="match status" value="1"/>
</dbReference>
<feature type="binding site" evidence="10">
    <location>
        <position position="193"/>
    </location>
    <ligand>
        <name>UDP-N-acetyl-alpha-D-glucosamine</name>
        <dbReference type="ChEBI" id="CHEBI:57705"/>
    </ligand>
</feature>
<dbReference type="Proteomes" id="UP000267841">
    <property type="component" value="Unassembled WGS sequence"/>
</dbReference>
<dbReference type="GO" id="GO:0051991">
    <property type="term" value="F:UDP-N-acetyl-D-glucosamine:N-acetylmuramoyl-L-alanyl-D-glutamyl-meso-2,6-diaminopimelyl-D-alanyl-D-alanine-diphosphoundecaprenol 4-beta-N-acetylglucosaminlytransferase activity"/>
    <property type="evidence" value="ECO:0007669"/>
    <property type="project" value="RHEA"/>
</dbReference>
<evidence type="ECO:0000256" key="2">
    <source>
        <dbReference type="ARBA" id="ARBA00022618"/>
    </source>
</evidence>
<comment type="caution">
    <text evidence="13">The sequence shown here is derived from an EMBL/GenBank/DDBJ whole genome shotgun (WGS) entry which is preliminary data.</text>
</comment>
<dbReference type="PANTHER" id="PTHR21015:SF22">
    <property type="entry name" value="GLYCOSYLTRANSFERASE"/>
    <property type="match status" value="1"/>
</dbReference>
<evidence type="ECO:0000256" key="9">
    <source>
        <dbReference type="ARBA" id="ARBA00023316"/>
    </source>
</evidence>
<dbReference type="GO" id="GO:0005975">
    <property type="term" value="P:carbohydrate metabolic process"/>
    <property type="evidence" value="ECO:0007669"/>
    <property type="project" value="InterPro"/>
</dbReference>
<evidence type="ECO:0000256" key="8">
    <source>
        <dbReference type="ARBA" id="ARBA00023306"/>
    </source>
</evidence>
<sequence length="350" mass="39293">MRLVVSGGGTGGHFFPALEVLRSAKERKLNLLYVGAQRGIEKKLESQIPSEKLFLEIYPYRGVSVKYKLRALLSYVRGFMELRRVVGGDFRSLIFGGYASVPVGVLTLFKRRALFLHEQNSVPSMTNRSFYPFARSVFITFEYTRRFFRGEHVVKTGVPVRRELLEFSMEKGNAKEALGFESKSPLVLFMGGSQGARFLNTLGIDFARKTGVQVLILSGEQDYERTLELSTKLEKVKVFPFRTDMGLIYSASDVAVCRAGAGTVTELSLFKVPAVFIPFPHAAGDHQYYNAKEIEDLGGGFVVRQEEVNLEKLIAFVDRVFANLKRMRNSIGAFANPKATELILDQVLKD</sequence>
<proteinExistence type="inferred from homology"/>
<evidence type="ECO:0000256" key="6">
    <source>
        <dbReference type="ARBA" id="ARBA00022984"/>
    </source>
</evidence>
<dbReference type="GO" id="GO:0008360">
    <property type="term" value="P:regulation of cell shape"/>
    <property type="evidence" value="ECO:0007669"/>
    <property type="project" value="UniProtKB-KW"/>
</dbReference>
<evidence type="ECO:0000256" key="3">
    <source>
        <dbReference type="ARBA" id="ARBA00022676"/>
    </source>
</evidence>
<gene>
    <name evidence="10" type="primary">murG</name>
    <name evidence="13" type="ORF">BCF55_1256</name>
</gene>
<comment type="subcellular location">
    <subcellularLocation>
        <location evidence="10">Cell membrane</location>
        <topology evidence="10">Peripheral membrane protein</topology>
        <orientation evidence="10">Cytoplasmic side</orientation>
    </subcellularLocation>
</comment>
<dbReference type="GO" id="GO:0071555">
    <property type="term" value="P:cell wall organization"/>
    <property type="evidence" value="ECO:0007669"/>
    <property type="project" value="UniProtKB-KW"/>
</dbReference>
<dbReference type="GO" id="GO:0005886">
    <property type="term" value="C:plasma membrane"/>
    <property type="evidence" value="ECO:0007669"/>
    <property type="project" value="UniProtKB-SubCell"/>
</dbReference>
<dbReference type="AlphaFoldDB" id="A0A497XPR8"/>
<feature type="domain" description="Glycosyltransferase family 28 N-terminal" evidence="11">
    <location>
        <begin position="4"/>
        <end position="139"/>
    </location>
</feature>
<keyword evidence="4 10" id="KW-0808">Transferase</keyword>
<dbReference type="GO" id="GO:0009252">
    <property type="term" value="P:peptidoglycan biosynthetic process"/>
    <property type="evidence" value="ECO:0007669"/>
    <property type="project" value="UniProtKB-UniRule"/>
</dbReference>
<evidence type="ECO:0000313" key="14">
    <source>
        <dbReference type="Proteomes" id="UP000267841"/>
    </source>
</evidence>
<dbReference type="Pfam" id="PF03033">
    <property type="entry name" value="Glyco_transf_28"/>
    <property type="match status" value="1"/>
</dbReference>
<feature type="binding site" evidence="10">
    <location>
        <begin position="10"/>
        <end position="12"/>
    </location>
    <ligand>
        <name>UDP-N-acetyl-alpha-D-glucosamine</name>
        <dbReference type="ChEBI" id="CHEBI:57705"/>
    </ligand>
</feature>
<comment type="catalytic activity">
    <reaction evidence="10">
        <text>di-trans,octa-cis-undecaprenyl diphospho-N-acetyl-alpha-D-muramoyl-L-alanyl-D-glutamyl-meso-2,6-diaminopimeloyl-D-alanyl-D-alanine + UDP-N-acetyl-alpha-D-glucosamine = di-trans,octa-cis-undecaprenyl diphospho-[N-acetyl-alpha-D-glucosaminyl-(1-&gt;4)]-N-acetyl-alpha-D-muramoyl-L-alanyl-D-glutamyl-meso-2,6-diaminopimeloyl-D-alanyl-D-alanine + UDP + H(+)</text>
        <dbReference type="Rhea" id="RHEA:31227"/>
        <dbReference type="ChEBI" id="CHEBI:15378"/>
        <dbReference type="ChEBI" id="CHEBI:57705"/>
        <dbReference type="ChEBI" id="CHEBI:58223"/>
        <dbReference type="ChEBI" id="CHEBI:61387"/>
        <dbReference type="ChEBI" id="CHEBI:61388"/>
        <dbReference type="EC" id="2.4.1.227"/>
    </reaction>
</comment>
<dbReference type="InterPro" id="IPR006009">
    <property type="entry name" value="GlcNAc_MurG"/>
</dbReference>
<comment type="similarity">
    <text evidence="10">Belongs to the glycosyltransferase 28 family. MurG subfamily.</text>
</comment>
<comment type="pathway">
    <text evidence="10">Cell wall biogenesis; peptidoglycan biosynthesis.</text>
</comment>
<dbReference type="HAMAP" id="MF_00033">
    <property type="entry name" value="MurG"/>
    <property type="match status" value="1"/>
</dbReference>
<keyword evidence="5 10" id="KW-0133">Cell shape</keyword>
<evidence type="ECO:0000256" key="5">
    <source>
        <dbReference type="ARBA" id="ARBA00022960"/>
    </source>
</evidence>
<keyword evidence="9 10" id="KW-0961">Cell wall biogenesis/degradation</keyword>